<dbReference type="InterPro" id="IPR000683">
    <property type="entry name" value="Gfo/Idh/MocA-like_OxRdtase_N"/>
</dbReference>
<dbReference type="Pfam" id="PF21378">
    <property type="entry name" value="YceM-like_C"/>
    <property type="match status" value="1"/>
</dbReference>
<dbReference type="OrthoDB" id="9815825at2"/>
<evidence type="ECO:0000259" key="2">
    <source>
        <dbReference type="Pfam" id="PF21378"/>
    </source>
</evidence>
<protein>
    <submittedName>
        <fullName evidence="3">Gfo/Idh/MocA family oxidoreductase</fullName>
    </submittedName>
</protein>
<dbReference type="GO" id="GO:0000166">
    <property type="term" value="F:nucleotide binding"/>
    <property type="evidence" value="ECO:0007669"/>
    <property type="project" value="InterPro"/>
</dbReference>
<reference evidence="3" key="1">
    <citation type="submission" date="2019-11" db="EMBL/GenBank/DDBJ databases">
        <authorList>
            <person name="Li J."/>
        </authorList>
    </citation>
    <scope>NUCLEOTIDE SEQUENCE</scope>
    <source>
        <strain evidence="3">B6B</strain>
    </source>
</reference>
<name>A0A6A8D6T3_9BACI</name>
<dbReference type="SUPFAM" id="SSF55347">
    <property type="entry name" value="Glyceraldehyde-3-phosphate dehydrogenase-like, C-terminal domain"/>
    <property type="match status" value="1"/>
</dbReference>
<comment type="caution">
    <text evidence="3">The sequence shown here is derived from an EMBL/GenBank/DDBJ whole genome shotgun (WGS) entry which is preliminary data.</text>
</comment>
<dbReference type="PANTHER" id="PTHR43708:SF4">
    <property type="entry name" value="OXIDOREDUCTASE YCEM-RELATED"/>
    <property type="match status" value="1"/>
</dbReference>
<keyword evidence="4" id="KW-1185">Reference proteome</keyword>
<feature type="domain" description="YceM-like C-terminal" evidence="2">
    <location>
        <begin position="125"/>
        <end position="238"/>
    </location>
</feature>
<evidence type="ECO:0000313" key="4">
    <source>
        <dbReference type="Proteomes" id="UP000799092"/>
    </source>
</evidence>
<dbReference type="InterPro" id="IPR048477">
    <property type="entry name" value="YceM-like_C"/>
</dbReference>
<dbReference type="SUPFAM" id="SSF51735">
    <property type="entry name" value="NAD(P)-binding Rossmann-fold domains"/>
    <property type="match status" value="1"/>
</dbReference>
<feature type="domain" description="Gfo/Idh/MocA-like oxidoreductase N-terminal" evidence="1">
    <location>
        <begin position="1"/>
        <end position="119"/>
    </location>
</feature>
<dbReference type="RefSeq" id="WP_153735122.1">
    <property type="nucleotide sequence ID" value="NZ_WJNG01000002.1"/>
</dbReference>
<dbReference type="InterPro" id="IPR036291">
    <property type="entry name" value="NAD(P)-bd_dom_sf"/>
</dbReference>
<organism evidence="3 4">
    <name type="scientific">Aquibacillus halophilus</name>
    <dbReference type="NCBI Taxonomy" id="930132"/>
    <lineage>
        <taxon>Bacteria</taxon>
        <taxon>Bacillati</taxon>
        <taxon>Bacillota</taxon>
        <taxon>Bacilli</taxon>
        <taxon>Bacillales</taxon>
        <taxon>Bacillaceae</taxon>
        <taxon>Aquibacillus</taxon>
    </lineage>
</organism>
<evidence type="ECO:0000313" key="3">
    <source>
        <dbReference type="EMBL" id="MRH41465.1"/>
    </source>
</evidence>
<dbReference type="Proteomes" id="UP000799092">
    <property type="component" value="Unassembled WGS sequence"/>
</dbReference>
<dbReference type="Gene3D" id="3.40.50.720">
    <property type="entry name" value="NAD(P)-binding Rossmann-like Domain"/>
    <property type="match status" value="1"/>
</dbReference>
<proteinExistence type="predicted"/>
<dbReference type="EMBL" id="WJNG01000002">
    <property type="protein sequence ID" value="MRH41465.1"/>
    <property type="molecule type" value="Genomic_DNA"/>
</dbReference>
<dbReference type="Gene3D" id="3.30.360.10">
    <property type="entry name" value="Dihydrodipicolinate Reductase, domain 2"/>
    <property type="match status" value="1"/>
</dbReference>
<dbReference type="PANTHER" id="PTHR43708">
    <property type="entry name" value="CONSERVED EXPRESSED OXIDOREDUCTASE (EUROFUNG)"/>
    <property type="match status" value="1"/>
</dbReference>
<accession>A0A6A8D6T3</accession>
<dbReference type="InterPro" id="IPR051317">
    <property type="entry name" value="Gfo/Idh/MocA_oxidoreduct"/>
</dbReference>
<sequence length="299" mass="34014">MKIGMIGIGDIAKKAYLPVLTATKSIELHVCTRNKQTLKELKNTYGIAHTYSQMDEWIASGIEAAFVHSSTDSHEYIIDKLLDNHIHVYVDKPITYYADSSKRLMAKAKSKGLILMVGFNRRHAPPYQKLREITEPNMVIMQKNRGNQAAKARTFIFDDFIHVIDTLLYLFPYSIENVHINGKQQDGNLQHVTLQLEAKQGTAIAIMNREAGTTEEKVEVFSQEETRRATNVNEVTSHKDRNVLIFGNNDWEPMLQKRGFTGVVLAFLESVKNGSISDENYNRDLEGHLIAEKIVQHLE</sequence>
<dbReference type="AlphaFoldDB" id="A0A6A8D6T3"/>
<gene>
    <name evidence="3" type="ORF">GH741_02110</name>
</gene>
<dbReference type="Pfam" id="PF01408">
    <property type="entry name" value="GFO_IDH_MocA"/>
    <property type="match status" value="1"/>
</dbReference>
<evidence type="ECO:0000259" key="1">
    <source>
        <dbReference type="Pfam" id="PF01408"/>
    </source>
</evidence>